<dbReference type="Proteomes" id="UP000077407">
    <property type="component" value="Unassembled WGS sequence"/>
</dbReference>
<dbReference type="AlphaFoldDB" id="A0A168MKI7"/>
<name>A0A168MKI7_9CLOT</name>
<dbReference type="PATRIC" id="fig|1538.10.peg.2615"/>
<organism evidence="1 2">
    <name type="scientific">Clostridium ljungdahlii</name>
    <dbReference type="NCBI Taxonomy" id="1538"/>
    <lineage>
        <taxon>Bacteria</taxon>
        <taxon>Bacillati</taxon>
        <taxon>Bacillota</taxon>
        <taxon>Clostridia</taxon>
        <taxon>Eubacteriales</taxon>
        <taxon>Clostridiaceae</taxon>
        <taxon>Clostridium</taxon>
    </lineage>
</organism>
<reference evidence="1 2" key="1">
    <citation type="journal article" date="2015" name="Biotechnol. Bioeng.">
        <title>Genome sequence and phenotypic characterization of Caulobacter segnis.</title>
        <authorList>
            <person name="Patel S."/>
            <person name="Fletcher B."/>
            <person name="Scott D.C."/>
            <person name="Ely B."/>
        </authorList>
    </citation>
    <scope>NUCLEOTIDE SEQUENCE [LARGE SCALE GENOMIC DNA]</scope>
    <source>
        <strain evidence="1 2">ERI-2</strain>
    </source>
</reference>
<evidence type="ECO:0000313" key="1">
    <source>
        <dbReference type="EMBL" id="OAA84817.1"/>
    </source>
</evidence>
<dbReference type="EMBL" id="LITT01000035">
    <property type="protein sequence ID" value="OAA84817.1"/>
    <property type="molecule type" value="Genomic_DNA"/>
</dbReference>
<protein>
    <submittedName>
        <fullName evidence="1">Uncharacterized protein</fullName>
    </submittedName>
</protein>
<dbReference type="RefSeq" id="WP_063556096.1">
    <property type="nucleotide sequence ID" value="NZ_LITT01000035.1"/>
</dbReference>
<accession>A0A168MKI7</accession>
<sequence>MNNPQIYDQSGEMIASYNWASGWTSVPTSAENAGYHMLTFAYYDAYCNAREAMKAGNISNVTAVLEHYLILKPK</sequence>
<evidence type="ECO:0000313" key="2">
    <source>
        <dbReference type="Proteomes" id="UP000077407"/>
    </source>
</evidence>
<comment type="caution">
    <text evidence="1">The sequence shown here is derived from an EMBL/GenBank/DDBJ whole genome shotgun (WGS) entry which is preliminary data.</text>
</comment>
<gene>
    <name evidence="1" type="ORF">WY13_02720</name>
</gene>
<proteinExistence type="predicted"/>